<dbReference type="SUPFAM" id="SSF47240">
    <property type="entry name" value="Ferritin-like"/>
    <property type="match status" value="1"/>
</dbReference>
<dbReference type="InterPro" id="IPR009078">
    <property type="entry name" value="Ferritin-like_SF"/>
</dbReference>
<reference evidence="3 4" key="1">
    <citation type="journal article" date="2018" name="Nat. Biotechnol.">
        <title>A standardized bacterial taxonomy based on genome phylogeny substantially revises the tree of life.</title>
        <authorList>
            <person name="Parks D.H."/>
            <person name="Chuvochina M."/>
            <person name="Waite D.W."/>
            <person name="Rinke C."/>
            <person name="Skarshewski A."/>
            <person name="Chaumeil P.A."/>
            <person name="Hugenholtz P."/>
        </authorList>
    </citation>
    <scope>NUCLEOTIDE SEQUENCE [LARGE SCALE GENOMIC DNA]</scope>
    <source>
        <strain evidence="3">UBA10948</strain>
    </source>
</reference>
<dbReference type="RefSeq" id="WP_414716293.1">
    <property type="nucleotide sequence ID" value="NZ_DCDX01000020.1"/>
</dbReference>
<accession>A0A354YU84</accession>
<evidence type="ECO:0000313" key="4">
    <source>
        <dbReference type="Proteomes" id="UP000263273"/>
    </source>
</evidence>
<evidence type="ECO:0000313" key="3">
    <source>
        <dbReference type="EMBL" id="HBK52890.1"/>
    </source>
</evidence>
<name>A0A354YU84_9FIRM</name>
<dbReference type="AlphaFoldDB" id="A0A354YU84"/>
<gene>
    <name evidence="3" type="ORF">DDZ44_02985</name>
</gene>
<comment type="caution">
    <text evidence="3">The sequence shown here is derived from an EMBL/GenBank/DDBJ whole genome shotgun (WGS) entry which is preliminary data.</text>
</comment>
<proteinExistence type="predicted"/>
<sequence length="104" mass="11824">MALLGDPFVANLPRPLSNEELIQALRVDIAGELEAIIGYQAHIMATTDERVKKVLTHIANEERRHVGQLQQLLFVLNPGEQQYFDQGLQAIQQQQSQNFQMPMQ</sequence>
<comment type="subcellular location">
    <subcellularLocation>
        <location evidence="1">Encapsulin nanocompartment</location>
    </subcellularLocation>
</comment>
<evidence type="ECO:0000256" key="2">
    <source>
        <dbReference type="ARBA" id="ARBA00033787"/>
    </source>
</evidence>
<dbReference type="STRING" id="378794.GCA_001570625_02178"/>
<dbReference type="Proteomes" id="UP000263273">
    <property type="component" value="Unassembled WGS sequence"/>
</dbReference>
<dbReference type="PANTHER" id="PTHR37165">
    <property type="entry name" value="PEPTIDASE U56 FAMILY"/>
    <property type="match status" value="1"/>
</dbReference>
<dbReference type="GO" id="GO:0140737">
    <property type="term" value="C:encapsulin nanocompartment"/>
    <property type="evidence" value="ECO:0007669"/>
    <property type="project" value="UniProtKB-SubCell"/>
</dbReference>
<evidence type="ECO:0000256" key="1">
    <source>
        <dbReference type="ARBA" id="ARBA00033738"/>
    </source>
</evidence>
<dbReference type="Pfam" id="PF03232">
    <property type="entry name" value="COQ7"/>
    <property type="match status" value="1"/>
</dbReference>
<protein>
    <submittedName>
        <fullName evidence="3">Rubrerythrin family protein</fullName>
    </submittedName>
</protein>
<organism evidence="3 4">
    <name type="scientific">Syntrophomonas wolfei</name>
    <dbReference type="NCBI Taxonomy" id="863"/>
    <lineage>
        <taxon>Bacteria</taxon>
        <taxon>Bacillati</taxon>
        <taxon>Bacillota</taxon>
        <taxon>Clostridia</taxon>
        <taxon>Eubacteriales</taxon>
        <taxon>Syntrophomonadaceae</taxon>
        <taxon>Syntrophomonas</taxon>
    </lineage>
</organism>
<dbReference type="PANTHER" id="PTHR37165:SF1">
    <property type="entry name" value="TYPE 1 ENCAPSULIN SHELL PROTEIN"/>
    <property type="match status" value="1"/>
</dbReference>
<keyword evidence="2" id="KW-1284">Encapsulin nanocompartment</keyword>
<dbReference type="InterPro" id="IPR051429">
    <property type="entry name" value="Encapsulin_nc"/>
</dbReference>
<dbReference type="EMBL" id="DNZF01000061">
    <property type="protein sequence ID" value="HBK52890.1"/>
    <property type="molecule type" value="Genomic_DNA"/>
</dbReference>
<dbReference type="Gene3D" id="6.10.140.1960">
    <property type="match status" value="1"/>
</dbReference>